<keyword evidence="2" id="KW-0488">Methylation</keyword>
<dbReference type="PANTHER" id="PTHR45811">
    <property type="entry name" value="COPPER TRANSPORT PROTEIN FAMILY-RELATED"/>
    <property type="match status" value="1"/>
</dbReference>
<evidence type="ECO:0000256" key="2">
    <source>
        <dbReference type="ARBA" id="ARBA00022481"/>
    </source>
</evidence>
<feature type="domain" description="HMA" evidence="8">
    <location>
        <begin position="1"/>
        <end position="75"/>
    </location>
</feature>
<dbReference type="InterPro" id="IPR051863">
    <property type="entry name" value="HIPP"/>
</dbReference>
<feature type="region of interest" description="Disordered" evidence="7">
    <location>
        <begin position="79"/>
        <end position="101"/>
    </location>
</feature>
<dbReference type="GO" id="GO:0016020">
    <property type="term" value="C:membrane"/>
    <property type="evidence" value="ECO:0007669"/>
    <property type="project" value="UniProtKB-SubCell"/>
</dbReference>
<evidence type="ECO:0000256" key="1">
    <source>
        <dbReference type="ARBA" id="ARBA00004170"/>
    </source>
</evidence>
<dbReference type="STRING" id="429701.A0A2G9G3U1"/>
<evidence type="ECO:0000259" key="8">
    <source>
        <dbReference type="PROSITE" id="PS50846"/>
    </source>
</evidence>
<dbReference type="InterPro" id="IPR006121">
    <property type="entry name" value="HMA_dom"/>
</dbReference>
<organism evidence="9 10">
    <name type="scientific">Handroanthus impetiginosus</name>
    <dbReference type="NCBI Taxonomy" id="429701"/>
    <lineage>
        <taxon>Eukaryota</taxon>
        <taxon>Viridiplantae</taxon>
        <taxon>Streptophyta</taxon>
        <taxon>Embryophyta</taxon>
        <taxon>Tracheophyta</taxon>
        <taxon>Spermatophyta</taxon>
        <taxon>Magnoliopsida</taxon>
        <taxon>eudicotyledons</taxon>
        <taxon>Gunneridae</taxon>
        <taxon>Pentapetalae</taxon>
        <taxon>asterids</taxon>
        <taxon>lamiids</taxon>
        <taxon>Lamiales</taxon>
        <taxon>Bignoniaceae</taxon>
        <taxon>Crescentiina</taxon>
        <taxon>Tabebuia alliance</taxon>
        <taxon>Handroanthus</taxon>
    </lineage>
</organism>
<dbReference type="Gene3D" id="3.30.70.100">
    <property type="match status" value="1"/>
</dbReference>
<evidence type="ECO:0000256" key="4">
    <source>
        <dbReference type="ARBA" id="ARBA00023288"/>
    </source>
</evidence>
<sequence length="135" mass="15288">MQKVVLKLEVHDAKGKRKAMKAVSSLTEINSLKLLCNSGIESLAMDMNEKKLTVIGNVDPVQIVHKLRKSWYTEILSVGPAKEPEKKEDGAKDDGKKDDDPTKELLELCKKYYPHYTEYYCVHSCEENPNSCVIC</sequence>
<keyword evidence="4" id="KW-0449">Lipoprotein</keyword>
<gene>
    <name evidence="9" type="ORF">CDL12_27653</name>
</gene>
<dbReference type="GO" id="GO:0009626">
    <property type="term" value="P:plant-type hypersensitive response"/>
    <property type="evidence" value="ECO:0007669"/>
    <property type="project" value="UniProtKB-KW"/>
</dbReference>
<name>A0A2G9G3U1_9LAMI</name>
<proteinExistence type="inferred from homology"/>
<accession>A0A2G9G3U1</accession>
<evidence type="ECO:0000256" key="3">
    <source>
        <dbReference type="ARBA" id="ARBA00022723"/>
    </source>
</evidence>
<comment type="caution">
    <text evidence="9">The sequence shown here is derived from an EMBL/GenBank/DDBJ whole genome shotgun (WGS) entry which is preliminary data.</text>
</comment>
<dbReference type="PROSITE" id="PS50846">
    <property type="entry name" value="HMA_2"/>
    <property type="match status" value="1"/>
</dbReference>
<comment type="similarity">
    <text evidence="6">Belongs to the HIPP family.</text>
</comment>
<comment type="subcellular location">
    <subcellularLocation>
        <location evidence="1">Membrane</location>
        <topology evidence="1">Peripheral membrane protein</topology>
    </subcellularLocation>
</comment>
<keyword evidence="5" id="KW-0636">Prenylation</keyword>
<dbReference type="AlphaFoldDB" id="A0A2G9G3U1"/>
<evidence type="ECO:0000256" key="7">
    <source>
        <dbReference type="SAM" id="MobiDB-lite"/>
    </source>
</evidence>
<reference evidence="10" key="1">
    <citation type="journal article" date="2018" name="Gigascience">
        <title>Genome assembly of the Pink Ipe (Handroanthus impetiginosus, Bignoniaceae), a highly valued, ecologically keystone Neotropical timber forest tree.</title>
        <authorList>
            <person name="Silva-Junior O.B."/>
            <person name="Grattapaglia D."/>
            <person name="Novaes E."/>
            <person name="Collevatti R.G."/>
        </authorList>
    </citation>
    <scope>NUCLEOTIDE SEQUENCE [LARGE SCALE GENOMIC DNA]</scope>
    <source>
        <strain evidence="10">cv. UFG-1</strain>
    </source>
</reference>
<evidence type="ECO:0000313" key="9">
    <source>
        <dbReference type="EMBL" id="PIM99851.1"/>
    </source>
</evidence>
<keyword evidence="10" id="KW-1185">Reference proteome</keyword>
<evidence type="ECO:0000256" key="6">
    <source>
        <dbReference type="ARBA" id="ARBA00024045"/>
    </source>
</evidence>
<feature type="compositionally biased region" description="Basic and acidic residues" evidence="7">
    <location>
        <begin position="82"/>
        <end position="101"/>
    </location>
</feature>
<dbReference type="EMBL" id="NKXS01007328">
    <property type="protein sequence ID" value="PIM99851.1"/>
    <property type="molecule type" value="Genomic_DNA"/>
</dbReference>
<keyword evidence="3" id="KW-0479">Metal-binding</keyword>
<dbReference type="Proteomes" id="UP000231279">
    <property type="component" value="Unassembled WGS sequence"/>
</dbReference>
<protein>
    <submittedName>
        <fullName evidence="9">Copper chaperone</fullName>
    </submittedName>
</protein>
<evidence type="ECO:0000313" key="10">
    <source>
        <dbReference type="Proteomes" id="UP000231279"/>
    </source>
</evidence>
<dbReference type="GO" id="GO:0046872">
    <property type="term" value="F:metal ion binding"/>
    <property type="evidence" value="ECO:0007669"/>
    <property type="project" value="UniProtKB-KW"/>
</dbReference>
<dbReference type="PANTHER" id="PTHR45811:SF49">
    <property type="entry name" value="OS04G0667600 PROTEIN"/>
    <property type="match status" value="1"/>
</dbReference>
<evidence type="ECO:0000256" key="5">
    <source>
        <dbReference type="ARBA" id="ARBA00023289"/>
    </source>
</evidence>
<dbReference type="OrthoDB" id="1923658at2759"/>